<evidence type="ECO:0000313" key="3">
    <source>
        <dbReference type="Proteomes" id="UP000035996"/>
    </source>
</evidence>
<reference evidence="2" key="1">
    <citation type="submission" date="2015-06" db="EMBL/GenBank/DDBJ databases">
        <authorList>
            <person name="Liu B."/>
            <person name="Wang J."/>
            <person name="Zhu Y."/>
            <person name="Liu G."/>
            <person name="Chen Q."/>
            <person name="Zheng C."/>
            <person name="Che J."/>
            <person name="Ge C."/>
            <person name="Shi H."/>
            <person name="Pan Z."/>
            <person name="Liu X."/>
        </authorList>
    </citation>
    <scope>NUCLEOTIDE SEQUENCE [LARGE SCALE GENOMIC DNA]</scope>
    <source>
        <strain evidence="2">DSM 16346</strain>
    </source>
</reference>
<dbReference type="Proteomes" id="UP000035996">
    <property type="component" value="Unassembled WGS sequence"/>
</dbReference>
<evidence type="ECO:0000256" key="1">
    <source>
        <dbReference type="SAM" id="Phobius"/>
    </source>
</evidence>
<proteinExistence type="predicted"/>
<evidence type="ECO:0000313" key="2">
    <source>
        <dbReference type="EMBL" id="KMM37961.1"/>
    </source>
</evidence>
<keyword evidence="2" id="KW-0808">Transferase</keyword>
<dbReference type="GO" id="GO:0016301">
    <property type="term" value="F:kinase activity"/>
    <property type="evidence" value="ECO:0007669"/>
    <property type="project" value="UniProtKB-KW"/>
</dbReference>
<protein>
    <submittedName>
        <fullName evidence="2">Serine kinase</fullName>
    </submittedName>
</protein>
<comment type="caution">
    <text evidence="2">The sequence shown here is derived from an EMBL/GenBank/DDBJ whole genome shotgun (WGS) entry which is preliminary data.</text>
</comment>
<keyword evidence="1" id="KW-0472">Membrane</keyword>
<keyword evidence="1" id="KW-1133">Transmembrane helix</keyword>
<dbReference type="AlphaFoldDB" id="A0A0J6CNZ9"/>
<keyword evidence="2" id="KW-0418">Kinase</keyword>
<dbReference type="STRING" id="157733.AB986_01090"/>
<dbReference type="EMBL" id="LELK01000001">
    <property type="protein sequence ID" value="KMM37961.1"/>
    <property type="molecule type" value="Genomic_DNA"/>
</dbReference>
<accession>A0A0J6CNZ9</accession>
<feature type="transmembrane region" description="Helical" evidence="1">
    <location>
        <begin position="28"/>
        <end position="47"/>
    </location>
</feature>
<gene>
    <name evidence="2" type="ORF">AB986_01090</name>
</gene>
<sequence>MRFFIVIPLILIGGFLVGLKINDLGNLGNIIMNIVGLGCLFIAILIGRNKKRKQRSH</sequence>
<keyword evidence="1" id="KW-0812">Transmembrane</keyword>
<keyword evidence="3" id="KW-1185">Reference proteome</keyword>
<name>A0A0J6CNZ9_9BACL</name>
<organism evidence="2 3">
    <name type="scientific">Guptibacillus hwajinpoensis</name>
    <dbReference type="NCBI Taxonomy" id="208199"/>
    <lineage>
        <taxon>Bacteria</taxon>
        <taxon>Bacillati</taxon>
        <taxon>Bacillota</taxon>
        <taxon>Bacilli</taxon>
        <taxon>Bacillales</taxon>
        <taxon>Guptibacillaceae</taxon>
        <taxon>Guptibacillus</taxon>
    </lineage>
</organism>